<dbReference type="PROSITE" id="PS00041">
    <property type="entry name" value="HTH_ARAC_FAMILY_1"/>
    <property type="match status" value="1"/>
</dbReference>
<dbReference type="PROSITE" id="PS01124">
    <property type="entry name" value="HTH_ARAC_FAMILY_2"/>
    <property type="match status" value="1"/>
</dbReference>
<reference evidence="5 6" key="1">
    <citation type="submission" date="2021-07" db="EMBL/GenBank/DDBJ databases">
        <title>Paraburkholderia edwinii protects Aspergillus sp. from phenazines by acting as a toxin sponge.</title>
        <authorList>
            <person name="Dahlstrom K.M."/>
            <person name="Newman D.K."/>
        </authorList>
    </citation>
    <scope>NUCLEOTIDE SEQUENCE [LARGE SCALE GENOMIC DNA]</scope>
    <source>
        <strain evidence="5 6">Pe01</strain>
    </source>
</reference>
<evidence type="ECO:0000259" key="4">
    <source>
        <dbReference type="PROSITE" id="PS01124"/>
    </source>
</evidence>
<keyword evidence="3" id="KW-0804">Transcription</keyword>
<dbReference type="PRINTS" id="PR00032">
    <property type="entry name" value="HTHARAC"/>
</dbReference>
<dbReference type="RefSeq" id="WP_219797325.1">
    <property type="nucleotide sequence ID" value="NZ_CP080095.1"/>
</dbReference>
<gene>
    <name evidence="5" type="ORF">KZJ38_16820</name>
</gene>
<evidence type="ECO:0000313" key="6">
    <source>
        <dbReference type="Proteomes" id="UP000826462"/>
    </source>
</evidence>
<proteinExistence type="predicted"/>
<evidence type="ECO:0000256" key="3">
    <source>
        <dbReference type="ARBA" id="ARBA00023163"/>
    </source>
</evidence>
<name>A0ABX8UGD2_9BURK</name>
<dbReference type="Gene3D" id="1.10.10.60">
    <property type="entry name" value="Homeodomain-like"/>
    <property type="match status" value="1"/>
</dbReference>
<evidence type="ECO:0000256" key="2">
    <source>
        <dbReference type="ARBA" id="ARBA00023125"/>
    </source>
</evidence>
<dbReference type="Proteomes" id="UP000826462">
    <property type="component" value="Chromosome 1"/>
</dbReference>
<dbReference type="EMBL" id="CP080095">
    <property type="protein sequence ID" value="QYD67952.1"/>
    <property type="molecule type" value="Genomic_DNA"/>
</dbReference>
<dbReference type="SUPFAM" id="SSF46689">
    <property type="entry name" value="Homeodomain-like"/>
    <property type="match status" value="1"/>
</dbReference>
<accession>A0ABX8UGD2</accession>
<feature type="domain" description="HTH araC/xylS-type" evidence="4">
    <location>
        <begin position="246"/>
        <end position="347"/>
    </location>
</feature>
<keyword evidence="2" id="KW-0238">DNA-binding</keyword>
<evidence type="ECO:0000313" key="5">
    <source>
        <dbReference type="EMBL" id="QYD67952.1"/>
    </source>
</evidence>
<dbReference type="InterPro" id="IPR020449">
    <property type="entry name" value="Tscrpt_reg_AraC-type_HTH"/>
</dbReference>
<dbReference type="PANTHER" id="PTHR46796:SF6">
    <property type="entry name" value="ARAC SUBFAMILY"/>
    <property type="match status" value="1"/>
</dbReference>
<dbReference type="InterPro" id="IPR018062">
    <property type="entry name" value="HTH_AraC-typ_CS"/>
</dbReference>
<dbReference type="Pfam" id="PF12833">
    <property type="entry name" value="HTH_18"/>
    <property type="match status" value="1"/>
</dbReference>
<dbReference type="SMART" id="SM00342">
    <property type="entry name" value="HTH_ARAC"/>
    <property type="match status" value="1"/>
</dbReference>
<dbReference type="InterPro" id="IPR050204">
    <property type="entry name" value="AraC_XylS_family_regulators"/>
</dbReference>
<protein>
    <submittedName>
        <fullName evidence="5">AraC family transcriptional regulator</fullName>
    </submittedName>
</protein>
<dbReference type="PANTHER" id="PTHR46796">
    <property type="entry name" value="HTH-TYPE TRANSCRIPTIONAL ACTIVATOR RHAS-RELATED"/>
    <property type="match status" value="1"/>
</dbReference>
<evidence type="ECO:0000256" key="1">
    <source>
        <dbReference type="ARBA" id="ARBA00023015"/>
    </source>
</evidence>
<dbReference type="InterPro" id="IPR018060">
    <property type="entry name" value="HTH_AraC"/>
</dbReference>
<dbReference type="InterPro" id="IPR009057">
    <property type="entry name" value="Homeodomain-like_sf"/>
</dbReference>
<organism evidence="5 6">
    <name type="scientific">Paraburkholderia edwinii</name>
    <dbReference type="NCBI Taxonomy" id="2861782"/>
    <lineage>
        <taxon>Bacteria</taxon>
        <taxon>Pseudomonadati</taxon>
        <taxon>Pseudomonadota</taxon>
        <taxon>Betaproteobacteria</taxon>
        <taxon>Burkholderiales</taxon>
        <taxon>Burkholderiaceae</taxon>
        <taxon>Paraburkholderia</taxon>
    </lineage>
</organism>
<keyword evidence="1" id="KW-0805">Transcription regulation</keyword>
<sequence length="363" mass="41029">MPAKDYFNSTDTVPMIFSFEKFVRALMFCSARQPNLELYRCIMQTDRFQMALTRSPGNKEAWRDHISVFGHHLSFGQGDPTGSKLRTWQLGAADLVDAQFAHMSISRMREEDGLMCLKLVRRGTLVLEHDKQVRPFRQNEIVLVRGSPSVRQTYIEPAEVTSVRFSPRSLKERGLRFDAHGYAVPDQESADVRAIADTIALVANQNGDTSEKMRRRQGGQLLELLDLLIESPNALTRRRSGEATLFRAKRFIAQNLRNAELDVPSIAAAVHVSSSQLTRLFRDGGETLMRYVWSHRLALAAELLQQSGMTRLQIREIAYRCGFSSPAHFSRVFKERYGVSPKEAACESLITSTDCDPAVDNSK</sequence>
<keyword evidence="6" id="KW-1185">Reference proteome</keyword>